<dbReference type="AlphaFoldDB" id="A0A1I3MF04"/>
<organism evidence="1 2">
    <name type="scientific">Parapedobacter indicus</name>
    <dbReference type="NCBI Taxonomy" id="1477437"/>
    <lineage>
        <taxon>Bacteria</taxon>
        <taxon>Pseudomonadati</taxon>
        <taxon>Bacteroidota</taxon>
        <taxon>Sphingobacteriia</taxon>
        <taxon>Sphingobacteriales</taxon>
        <taxon>Sphingobacteriaceae</taxon>
        <taxon>Parapedobacter</taxon>
    </lineage>
</organism>
<evidence type="ECO:0000313" key="2">
    <source>
        <dbReference type="Proteomes" id="UP000198670"/>
    </source>
</evidence>
<dbReference type="Proteomes" id="UP000198670">
    <property type="component" value="Unassembled WGS sequence"/>
</dbReference>
<accession>A0A1I3MF04</accession>
<gene>
    <name evidence="1" type="ORF">SAMN05444682_106333</name>
</gene>
<dbReference type="EMBL" id="FOQO01000006">
    <property type="protein sequence ID" value="SFI95276.1"/>
    <property type="molecule type" value="Genomic_DNA"/>
</dbReference>
<reference evidence="1 2" key="1">
    <citation type="submission" date="2016-10" db="EMBL/GenBank/DDBJ databases">
        <authorList>
            <person name="de Groot N.N."/>
        </authorList>
    </citation>
    <scope>NUCLEOTIDE SEQUENCE [LARGE SCALE GENOMIC DNA]</scope>
    <source>
        <strain evidence="1 2">RK1</strain>
    </source>
</reference>
<keyword evidence="2" id="KW-1185">Reference proteome</keyword>
<proteinExistence type="predicted"/>
<dbReference type="RefSeq" id="WP_177195145.1">
    <property type="nucleotide sequence ID" value="NZ_FOQO01000006.1"/>
</dbReference>
<sequence>MNLNNDQSFLKPVLSKGMLMRDPCIIRGSDGRFLPYGLVGKTEYAPGYPAWHSL</sequence>
<protein>
    <submittedName>
        <fullName evidence="1">Uncharacterized protein</fullName>
    </submittedName>
</protein>
<evidence type="ECO:0000313" key="1">
    <source>
        <dbReference type="EMBL" id="SFI95276.1"/>
    </source>
</evidence>
<name>A0A1I3MF04_9SPHI</name>